<reference evidence="2 3" key="1">
    <citation type="submission" date="2016-10" db="EMBL/GenBank/DDBJ databases">
        <authorList>
            <person name="de Groot N.N."/>
        </authorList>
    </citation>
    <scope>NUCLEOTIDE SEQUENCE [LARGE SCALE GENOMIC DNA]</scope>
    <source>
        <strain evidence="2 3">NE2</strain>
    </source>
</reference>
<feature type="compositionally biased region" description="Basic and acidic residues" evidence="1">
    <location>
        <begin position="146"/>
        <end position="165"/>
    </location>
</feature>
<evidence type="ECO:0000313" key="3">
    <source>
        <dbReference type="Proteomes" id="UP000198755"/>
    </source>
</evidence>
<dbReference type="EMBL" id="FOSN01000008">
    <property type="protein sequence ID" value="SFK44960.1"/>
    <property type="molecule type" value="Genomic_DNA"/>
</dbReference>
<feature type="compositionally biased region" description="Pro residues" evidence="1">
    <location>
        <begin position="189"/>
        <end position="206"/>
    </location>
</feature>
<evidence type="ECO:0000256" key="1">
    <source>
        <dbReference type="SAM" id="MobiDB-lite"/>
    </source>
</evidence>
<name>A0A1I3ZLY1_9HYPH</name>
<dbReference type="Pfam" id="PF09923">
    <property type="entry name" value="DUF2155"/>
    <property type="match status" value="1"/>
</dbReference>
<accession>A0A1I3ZLY1</accession>
<protein>
    <recommendedName>
        <fullName evidence="4">DUF2155 domain-containing protein</fullName>
    </recommendedName>
</protein>
<feature type="compositionally biased region" description="Low complexity" evidence="1">
    <location>
        <begin position="115"/>
        <end position="131"/>
    </location>
</feature>
<dbReference type="Proteomes" id="UP000198755">
    <property type="component" value="Unassembled WGS sequence"/>
</dbReference>
<dbReference type="OrthoDB" id="9810376at2"/>
<keyword evidence="3" id="KW-1185">Reference proteome</keyword>
<gene>
    <name evidence="2" type="ORF">SAMN05444581_10839</name>
</gene>
<proteinExistence type="predicted"/>
<dbReference type="InterPro" id="IPR019225">
    <property type="entry name" value="DUF2155"/>
</dbReference>
<evidence type="ECO:0000313" key="2">
    <source>
        <dbReference type="EMBL" id="SFK44960.1"/>
    </source>
</evidence>
<organism evidence="2 3">
    <name type="scientific">Methylocapsa palsarum</name>
    <dbReference type="NCBI Taxonomy" id="1612308"/>
    <lineage>
        <taxon>Bacteria</taxon>
        <taxon>Pseudomonadati</taxon>
        <taxon>Pseudomonadota</taxon>
        <taxon>Alphaproteobacteria</taxon>
        <taxon>Hyphomicrobiales</taxon>
        <taxon>Beijerinckiaceae</taxon>
        <taxon>Methylocapsa</taxon>
    </lineage>
</organism>
<feature type="region of interest" description="Disordered" evidence="1">
    <location>
        <begin position="113"/>
        <end position="214"/>
    </location>
</feature>
<evidence type="ECO:0008006" key="4">
    <source>
        <dbReference type="Google" id="ProtNLM"/>
    </source>
</evidence>
<dbReference type="STRING" id="1612308.SAMN05444581_10839"/>
<sequence length="214" mass="22541">MLASAPLAKADKIKHPIAVFTGLDKITGRIIAFEVATDETVQFGSLQITQRACLTRPATEAPQTTTFVEVDEVDAKNEYKRIFSGWMYAASPGLHAIEHPVYDIWLTDCQGGGEAVVSPPEPAAADTPAAPLENAQSPDGAGSPEDAAKTQAEEAKAKAAADRARRIAAKKAAAEKARRMAPPNEIPGGEPPRGAPAPSPFPPMPWDRPGNGGR</sequence>
<dbReference type="AlphaFoldDB" id="A0A1I3ZLY1"/>
<dbReference type="RefSeq" id="WP_091681917.1">
    <property type="nucleotide sequence ID" value="NZ_FOSN01000008.1"/>
</dbReference>